<dbReference type="Proteomes" id="UP000184699">
    <property type="component" value="Unassembled WGS sequence"/>
</dbReference>
<proteinExistence type="predicted"/>
<protein>
    <submittedName>
        <fullName evidence="1">Uncharacterized protein</fullName>
    </submittedName>
</protein>
<accession>A0A1N6DWA0</accession>
<dbReference type="EMBL" id="FSRJ01000001">
    <property type="protein sequence ID" value="SIN75075.1"/>
    <property type="molecule type" value="Genomic_DNA"/>
</dbReference>
<evidence type="ECO:0000313" key="1">
    <source>
        <dbReference type="EMBL" id="SIN75075.1"/>
    </source>
</evidence>
<keyword evidence="2" id="KW-1185">Reference proteome</keyword>
<organism evidence="1 2">
    <name type="scientific">Agromyces cerinus subsp. cerinus</name>
    <dbReference type="NCBI Taxonomy" id="232089"/>
    <lineage>
        <taxon>Bacteria</taxon>
        <taxon>Bacillati</taxon>
        <taxon>Actinomycetota</taxon>
        <taxon>Actinomycetes</taxon>
        <taxon>Micrococcales</taxon>
        <taxon>Microbacteriaceae</taxon>
        <taxon>Agromyces</taxon>
    </lineage>
</organism>
<dbReference type="AlphaFoldDB" id="A0A1N6DWA0"/>
<sequence>MDGDNASDQSKWEGIIAQTRADLEGQRAEQIRSALSQRVRDAKLDVSSEEIDRASTEIAMAPNRGDLLSRNSEGGRE</sequence>
<evidence type="ECO:0000313" key="2">
    <source>
        <dbReference type="Proteomes" id="UP000184699"/>
    </source>
</evidence>
<reference evidence="2" key="1">
    <citation type="submission" date="2016-11" db="EMBL/GenBank/DDBJ databases">
        <authorList>
            <person name="Varghese N."/>
            <person name="Submissions S."/>
        </authorList>
    </citation>
    <scope>NUCLEOTIDE SEQUENCE [LARGE SCALE GENOMIC DNA]</scope>
    <source>
        <strain evidence="2">DSM 8595</strain>
    </source>
</reference>
<name>A0A1N6DWA0_9MICO</name>
<gene>
    <name evidence="1" type="ORF">SAMN05443544_0814</name>
</gene>